<gene>
    <name evidence="11" type="ORF">Micbo1qcDRAFT_166504</name>
</gene>
<comment type="similarity">
    <text evidence="2 8">Belongs to the cytochrome P450 family.</text>
</comment>
<dbReference type="CDD" id="cd11042">
    <property type="entry name" value="CYP51-like"/>
    <property type="match status" value="1"/>
</dbReference>
<feature type="compositionally biased region" description="Basic residues" evidence="9">
    <location>
        <begin position="277"/>
        <end position="286"/>
    </location>
</feature>
<dbReference type="SUPFAM" id="SSF48264">
    <property type="entry name" value="Cytochrome P450"/>
    <property type="match status" value="1"/>
</dbReference>
<dbReference type="PRINTS" id="PR00385">
    <property type="entry name" value="P450"/>
</dbReference>
<feature type="region of interest" description="Disordered" evidence="9">
    <location>
        <begin position="272"/>
        <end position="294"/>
    </location>
</feature>
<keyword evidence="4 7" id="KW-0479">Metal-binding</keyword>
<organism evidence="11 12">
    <name type="scientific">Microdochium bolleyi</name>
    <dbReference type="NCBI Taxonomy" id="196109"/>
    <lineage>
        <taxon>Eukaryota</taxon>
        <taxon>Fungi</taxon>
        <taxon>Dikarya</taxon>
        <taxon>Ascomycota</taxon>
        <taxon>Pezizomycotina</taxon>
        <taxon>Sordariomycetes</taxon>
        <taxon>Xylariomycetidae</taxon>
        <taxon>Xylariales</taxon>
        <taxon>Microdochiaceae</taxon>
        <taxon>Microdochium</taxon>
    </lineage>
</organism>
<evidence type="ECO:0000256" key="8">
    <source>
        <dbReference type="RuleBase" id="RU000461"/>
    </source>
</evidence>
<keyword evidence="5 7" id="KW-0408">Iron</keyword>
<evidence type="ECO:0000256" key="9">
    <source>
        <dbReference type="SAM" id="MobiDB-lite"/>
    </source>
</evidence>
<keyword evidence="6 8" id="KW-0503">Monooxygenase</keyword>
<dbReference type="Gene3D" id="1.10.630.10">
    <property type="entry name" value="Cytochrome P450"/>
    <property type="match status" value="1"/>
</dbReference>
<proteinExistence type="inferred from homology"/>
<dbReference type="OrthoDB" id="1055148at2759"/>
<feature type="transmembrane region" description="Helical" evidence="10">
    <location>
        <begin position="12"/>
        <end position="33"/>
    </location>
</feature>
<dbReference type="PROSITE" id="PS00086">
    <property type="entry name" value="CYTOCHROME_P450"/>
    <property type="match status" value="1"/>
</dbReference>
<feature type="region of interest" description="Disordered" evidence="9">
    <location>
        <begin position="491"/>
        <end position="521"/>
    </location>
</feature>
<keyword evidence="3 7" id="KW-0349">Heme</keyword>
<accession>A0A136IU85</accession>
<dbReference type="GO" id="GO:0005506">
    <property type="term" value="F:iron ion binding"/>
    <property type="evidence" value="ECO:0007669"/>
    <property type="project" value="InterPro"/>
</dbReference>
<dbReference type="EMBL" id="KQ964258">
    <property type="protein sequence ID" value="KXJ88458.1"/>
    <property type="molecule type" value="Genomic_DNA"/>
</dbReference>
<dbReference type="InParanoid" id="A0A136IU85"/>
<dbReference type="PRINTS" id="PR00465">
    <property type="entry name" value="EP450IV"/>
</dbReference>
<dbReference type="GO" id="GO:0004497">
    <property type="term" value="F:monooxygenase activity"/>
    <property type="evidence" value="ECO:0007669"/>
    <property type="project" value="UniProtKB-KW"/>
</dbReference>
<keyword evidence="10" id="KW-1133">Transmembrane helix</keyword>
<evidence type="ECO:0000256" key="7">
    <source>
        <dbReference type="PIRSR" id="PIRSR602403-1"/>
    </source>
</evidence>
<dbReference type="GO" id="GO:0020037">
    <property type="term" value="F:heme binding"/>
    <property type="evidence" value="ECO:0007669"/>
    <property type="project" value="InterPro"/>
</dbReference>
<keyword evidence="12" id="KW-1185">Reference proteome</keyword>
<sequence>MLSFTAPDGPSPLMRAVAYTFAGLTLSLVFSAVRQLWFPRSRTEPPAIFHWIPYVGSAIAYGTDPVAFFEKYRAKYGDIFTFTLFGRQITCYFGLDGNDFILNGKHADMNAEEVYGPLTTPVFGKDVIYDCPNAKLMEQKKFVKFGLTQKALEAHVPLIEREVVKYIMGDGGGAGAGWTGGKNGMEEEGIVDICAAMAEITLFTAARSLQGKEVREKLTAEMADLYHDLDMGFSPVNFLFPWLPLPRNRRRDIAHAKMRAVYLNIIQHRRDEQQHHQIQHQRQHSSRAHDITKHESTTLTDIPEEHDMLANLMASVYKNGTPVPDSEVANMMITLLMGGQHSSSSAGAWIMLELAAHPEVVEELYREQVDNLLPPSALKGDDNVDDNDGTGTITSDEKTGKTKRHALPPLKYADLDKLPLLHSVVKETLRLHGSIHSIMRKVKKPLPVPGTPYVLGTDKVLLASPMVTAVSDEFFEDGKVWNPHRWMGGGTTAASESIADDEEKKKNEERGEKDTVDYGYGAVPRSSTRTPYIPFGAGRHRCIGEKFAYLNLGVIVATLVREFELGTVDGSRGVVPRTDHSSMFARPPAGSMIRWRRRRE</sequence>
<dbReference type="InterPro" id="IPR002403">
    <property type="entry name" value="Cyt_P450_E_grp-IV"/>
</dbReference>
<keyword evidence="10" id="KW-0472">Membrane</keyword>
<evidence type="ECO:0000313" key="12">
    <source>
        <dbReference type="Proteomes" id="UP000070501"/>
    </source>
</evidence>
<dbReference type="PANTHER" id="PTHR24304">
    <property type="entry name" value="CYTOCHROME P450 FAMILY 7"/>
    <property type="match status" value="1"/>
</dbReference>
<keyword evidence="8" id="KW-0560">Oxidoreductase</keyword>
<feature type="binding site" description="axial binding residue" evidence="7">
    <location>
        <position position="542"/>
    </location>
    <ligand>
        <name>heme</name>
        <dbReference type="ChEBI" id="CHEBI:30413"/>
    </ligand>
    <ligandPart>
        <name>Fe</name>
        <dbReference type="ChEBI" id="CHEBI:18248"/>
    </ligandPart>
</feature>
<dbReference type="AlphaFoldDB" id="A0A136IU85"/>
<feature type="compositionally biased region" description="Basic and acidic residues" evidence="9">
    <location>
        <begin position="502"/>
        <end position="516"/>
    </location>
</feature>
<dbReference type="InterPro" id="IPR017972">
    <property type="entry name" value="Cyt_P450_CS"/>
</dbReference>
<name>A0A136IU85_9PEZI</name>
<evidence type="ECO:0000256" key="3">
    <source>
        <dbReference type="ARBA" id="ARBA00022617"/>
    </source>
</evidence>
<dbReference type="STRING" id="196109.A0A136IU85"/>
<keyword evidence="10" id="KW-0812">Transmembrane</keyword>
<evidence type="ECO:0000313" key="11">
    <source>
        <dbReference type="EMBL" id="KXJ88458.1"/>
    </source>
</evidence>
<dbReference type="GO" id="GO:0016705">
    <property type="term" value="F:oxidoreductase activity, acting on paired donors, with incorporation or reduction of molecular oxygen"/>
    <property type="evidence" value="ECO:0007669"/>
    <property type="project" value="InterPro"/>
</dbReference>
<reference evidence="12" key="1">
    <citation type="submission" date="2016-02" db="EMBL/GenBank/DDBJ databases">
        <title>Draft genome sequence of Microdochium bolleyi, a fungal endophyte of beachgrass.</title>
        <authorList>
            <consortium name="DOE Joint Genome Institute"/>
            <person name="David A.S."/>
            <person name="May G."/>
            <person name="Haridas S."/>
            <person name="Lim J."/>
            <person name="Wang M."/>
            <person name="Labutti K."/>
            <person name="Lipzen A."/>
            <person name="Barry K."/>
            <person name="Grigoriev I.V."/>
        </authorList>
    </citation>
    <scope>NUCLEOTIDE SEQUENCE [LARGE SCALE GENOMIC DNA]</scope>
    <source>
        <strain evidence="12">J235TASD1</strain>
    </source>
</reference>
<evidence type="ECO:0000256" key="4">
    <source>
        <dbReference type="ARBA" id="ARBA00022723"/>
    </source>
</evidence>
<evidence type="ECO:0000256" key="6">
    <source>
        <dbReference type="ARBA" id="ARBA00023033"/>
    </source>
</evidence>
<protein>
    <submittedName>
        <fullName evidence="11">Cyp51A</fullName>
    </submittedName>
</protein>
<dbReference type="PANTHER" id="PTHR24304:SF2">
    <property type="entry name" value="24-HYDROXYCHOLESTEROL 7-ALPHA-HYDROXYLASE"/>
    <property type="match status" value="1"/>
</dbReference>
<dbReference type="InterPro" id="IPR050529">
    <property type="entry name" value="CYP450_sterol_14alpha_dmase"/>
</dbReference>
<evidence type="ECO:0000256" key="2">
    <source>
        <dbReference type="ARBA" id="ARBA00010617"/>
    </source>
</evidence>
<dbReference type="InterPro" id="IPR001128">
    <property type="entry name" value="Cyt_P450"/>
</dbReference>
<dbReference type="Pfam" id="PF00067">
    <property type="entry name" value="p450"/>
    <property type="match status" value="2"/>
</dbReference>
<feature type="region of interest" description="Disordered" evidence="9">
    <location>
        <begin position="376"/>
        <end position="402"/>
    </location>
</feature>
<evidence type="ECO:0000256" key="10">
    <source>
        <dbReference type="SAM" id="Phobius"/>
    </source>
</evidence>
<evidence type="ECO:0000256" key="1">
    <source>
        <dbReference type="ARBA" id="ARBA00001971"/>
    </source>
</evidence>
<dbReference type="InterPro" id="IPR036396">
    <property type="entry name" value="Cyt_P450_sf"/>
</dbReference>
<evidence type="ECO:0000256" key="5">
    <source>
        <dbReference type="ARBA" id="ARBA00023004"/>
    </source>
</evidence>
<dbReference type="Proteomes" id="UP000070501">
    <property type="component" value="Unassembled WGS sequence"/>
</dbReference>
<comment type="cofactor">
    <cofactor evidence="1 7">
        <name>heme</name>
        <dbReference type="ChEBI" id="CHEBI:30413"/>
    </cofactor>
</comment>